<dbReference type="EnsemblMetazoa" id="SCAU004601-RB">
    <property type="protein sequence ID" value="SCAU004601-PB"/>
    <property type="gene ID" value="SCAU004601"/>
</dbReference>
<dbReference type="EnsemblMetazoa" id="SCAU004601-RA">
    <property type="protein sequence ID" value="SCAU004601-PA"/>
    <property type="gene ID" value="SCAU004601"/>
</dbReference>
<feature type="compositionally biased region" description="Polar residues" evidence="1">
    <location>
        <begin position="1063"/>
        <end position="1072"/>
    </location>
</feature>
<evidence type="ECO:0000256" key="1">
    <source>
        <dbReference type="SAM" id="MobiDB-lite"/>
    </source>
</evidence>
<feature type="region of interest" description="Disordered" evidence="1">
    <location>
        <begin position="1214"/>
        <end position="1249"/>
    </location>
</feature>
<accession>A0A1I8P3R9</accession>
<dbReference type="AlphaFoldDB" id="A0A1I8P3R9"/>
<keyword evidence="3" id="KW-1185">Reference proteome</keyword>
<proteinExistence type="predicted"/>
<evidence type="ECO:0000313" key="2">
    <source>
        <dbReference type="EnsemblMetazoa" id="SCAU004601-PC"/>
    </source>
</evidence>
<dbReference type="Proteomes" id="UP000095300">
    <property type="component" value="Unassembled WGS sequence"/>
</dbReference>
<organism evidence="2 3">
    <name type="scientific">Stomoxys calcitrans</name>
    <name type="common">Stable fly</name>
    <name type="synonym">Conops calcitrans</name>
    <dbReference type="NCBI Taxonomy" id="35570"/>
    <lineage>
        <taxon>Eukaryota</taxon>
        <taxon>Metazoa</taxon>
        <taxon>Ecdysozoa</taxon>
        <taxon>Arthropoda</taxon>
        <taxon>Hexapoda</taxon>
        <taxon>Insecta</taxon>
        <taxon>Pterygota</taxon>
        <taxon>Neoptera</taxon>
        <taxon>Endopterygota</taxon>
        <taxon>Diptera</taxon>
        <taxon>Brachycera</taxon>
        <taxon>Muscomorpha</taxon>
        <taxon>Muscoidea</taxon>
        <taxon>Muscidae</taxon>
        <taxon>Stomoxys</taxon>
    </lineage>
</organism>
<gene>
    <name evidence="2" type="primary">106081366</name>
</gene>
<feature type="region of interest" description="Disordered" evidence="1">
    <location>
        <begin position="570"/>
        <end position="589"/>
    </location>
</feature>
<evidence type="ECO:0000313" key="3">
    <source>
        <dbReference type="Proteomes" id="UP000095300"/>
    </source>
</evidence>
<dbReference type="EnsemblMetazoa" id="SCAU004601-RC">
    <property type="protein sequence ID" value="SCAU004601-PC"/>
    <property type="gene ID" value="SCAU004601"/>
</dbReference>
<reference evidence="2" key="2">
    <citation type="submission" date="2020-05" db="UniProtKB">
        <authorList>
            <consortium name="EnsemblMetazoa"/>
        </authorList>
    </citation>
    <scope>IDENTIFICATION</scope>
    <source>
        <strain evidence="2">USDA</strain>
    </source>
</reference>
<name>A0A1I8P3R9_STOCA</name>
<feature type="compositionally biased region" description="Basic and acidic residues" evidence="1">
    <location>
        <begin position="1238"/>
        <end position="1249"/>
    </location>
</feature>
<protein>
    <submittedName>
        <fullName evidence="2">Uncharacterized protein</fullName>
    </submittedName>
</protein>
<sequence>MARKNISIRFEPYFKRENLGTDDSEYESTLNQSHSDHGRITEESLCTRVPPAYVTQIKSLIETPILQFKRQRIIPDDDISASSCFEEGERAVDIALGADHTRWTNNTRYKTSKTRLISKKSSTIGQNAVDMNDCLESGLSPWPEFPNQWPASVMETTSAMTLYPYYNSKFTTSRKEDQRFRSHYSEIPREYSTEINPANIYNSLYNNFEMPICKQSVTKNTEVSLPDGVAPMPLLAGKPFQCNGILEEDIRRELDPHVAQMLANRPHRKRVNSEYLIKGQRYGVHIKRSGNILVIIKSMCSPSENRSKTDHKLYDNSKTRPTLSLRKQPSNSAIQRLAGKPFICNCILKDEVLRALDPHVANILATRSYRKRVHKVFEIKGRKYRVLVTRGGDLIVKLLTGKIDEQIEKSSKSLKSSNEKTSLNPAKLVEFGALSDVSSDEIEPIVGKQLKSKEFSRGLDQHVAADQLRDVEKSISETATSNPRQRLAGKPFTCKEVLEEEVLRELDQHIVQILATRTYHKRVNKKVEIKGKKYGIHVKRCGDLIIKLFDSTKPAKSAEFDELSDVSSDESEDVIKNSPPLKPNQVSTKNSFEATDIVKEVGHDMELDNAISTANTIETRILEKTPSPSIQRATGNPFACKKVIEKEDLREFERQVVQILPTKTYCKLDASSDKLEGEFKKNPYDKPNQVSTEKSLANNIETGIQVRTSPPSTQRLAGKPFACKEILEEDVLRELDRHVVPMLATRTYDKLVKKRIEIKGRKYGIHVKRCGDLIIRIFDTTQQAKSTLPNVSSDEIEESPPYHVSTNKSFEVLDIVEEKVGHEIVNTNVNTVSTANNVESRIREKTLPPPIQCLAGKPFACKEILDEEVLRELDPHVVHILATRKYRKLVNKRVQINGRKYGIHVKRCGDLIIRLFDATQGANSTLSDVSSDETDKSLPVKLNQISTQKSIENILKKEVGFEMEQEITINALSAVSNIETGSQIRTPPLPIQRLAGKPFACKEILEEDVLRELERHVVPMLANKTYGKLIKKRIEIKGKKYGIHVKRCGDLIIRLFDSTQQAKSTVSNASSDESGEEIKKSSHVKPNQVLTKKSSESIDIVKGKIGHEMLLDVNIDAISAANNIEERIPERAPPPPMQCIAGKPFACTEVLEEEVLHELDQHVVHILSNRNYRKLVNKRFEIKGRKYGIHVKRCGDLIIKLYNAAKKAKDAELGALTESSDESEDENMTSLSVQSKHLLAEKHQNVEKS</sequence>
<reference evidence="3" key="1">
    <citation type="submission" date="2015-05" db="EMBL/GenBank/DDBJ databases">
        <authorList>
            <person name="Wilson R.K."/>
            <person name="Warren W.C."/>
            <person name="Olafson P."/>
        </authorList>
    </citation>
    <scope>NUCLEOTIDE SEQUENCE [LARGE SCALE GENOMIC DNA]</scope>
    <source>
        <strain evidence="3">USDA</strain>
    </source>
</reference>
<dbReference type="VEuPathDB" id="VectorBase:SCAU004601"/>
<feature type="region of interest" description="Disordered" evidence="1">
    <location>
        <begin position="1063"/>
        <end position="1087"/>
    </location>
</feature>
<dbReference type="KEGG" id="scac:106081366"/>